<dbReference type="CDD" id="cd04301">
    <property type="entry name" value="NAT_SF"/>
    <property type="match status" value="1"/>
</dbReference>
<dbReference type="Proteomes" id="UP000031666">
    <property type="component" value="Unassembled WGS sequence"/>
</dbReference>
<dbReference type="InterPro" id="IPR000182">
    <property type="entry name" value="GNAT_dom"/>
</dbReference>
<protein>
    <submittedName>
        <fullName evidence="2">Histone acetyltransferase HPA2</fullName>
    </submittedName>
</protein>
<proteinExistence type="predicted"/>
<dbReference type="GO" id="GO:0016747">
    <property type="term" value="F:acyltransferase activity, transferring groups other than amino-acyl groups"/>
    <property type="evidence" value="ECO:0007669"/>
    <property type="project" value="InterPro"/>
</dbReference>
<dbReference type="Gene3D" id="3.40.630.30">
    <property type="match status" value="1"/>
</dbReference>
<feature type="domain" description="N-acetyltransferase" evidence="1">
    <location>
        <begin position="1"/>
        <end position="134"/>
    </location>
</feature>
<gene>
    <name evidence="2" type="ORF">JCM19241_5297</name>
</gene>
<evidence type="ECO:0000259" key="1">
    <source>
        <dbReference type="PROSITE" id="PS51186"/>
    </source>
</evidence>
<dbReference type="InterPro" id="IPR016181">
    <property type="entry name" value="Acyl_CoA_acyltransferase"/>
</dbReference>
<name>A0A0B8Q6A2_9VIBR</name>
<dbReference type="AlphaFoldDB" id="A0A0B8Q6A2"/>
<organism evidence="2 3">
    <name type="scientific">Vibrio ishigakensis</name>
    <dbReference type="NCBI Taxonomy" id="1481914"/>
    <lineage>
        <taxon>Bacteria</taxon>
        <taxon>Pseudomonadati</taxon>
        <taxon>Pseudomonadota</taxon>
        <taxon>Gammaproteobacteria</taxon>
        <taxon>Vibrionales</taxon>
        <taxon>Vibrionaceae</taxon>
        <taxon>Vibrio</taxon>
    </lineage>
</organism>
<dbReference type="EMBL" id="BBSC01000002">
    <property type="protein sequence ID" value="GAM74101.1"/>
    <property type="molecule type" value="Genomic_DNA"/>
</dbReference>
<accession>A0A0B8Q6A2</accession>
<reference evidence="2 3" key="1">
    <citation type="submission" date="2015-01" db="EMBL/GenBank/DDBJ databases">
        <title>Vibrio sp. C94 JCM 19241 whole genome shotgun sequence.</title>
        <authorList>
            <person name="Sawabe T."/>
            <person name="Meirelles P."/>
            <person name="Feng G."/>
            <person name="Sayaka M."/>
            <person name="Hattori M."/>
            <person name="Ohkuma M."/>
        </authorList>
    </citation>
    <scope>NUCLEOTIDE SEQUENCE [LARGE SCALE GENOMIC DNA]</scope>
    <source>
        <strain evidence="3">JCM 19241</strain>
    </source>
</reference>
<dbReference type="SUPFAM" id="SSF55729">
    <property type="entry name" value="Acyl-CoA N-acyltransferases (Nat)"/>
    <property type="match status" value="1"/>
</dbReference>
<evidence type="ECO:0000313" key="3">
    <source>
        <dbReference type="Proteomes" id="UP000031666"/>
    </source>
</evidence>
<dbReference type="PROSITE" id="PS51186">
    <property type="entry name" value="GNAT"/>
    <property type="match status" value="1"/>
</dbReference>
<sequence>MTEIRFTEGPIQESDQDILSNGLELHGKQNNAPEYKKTRLNWMVYRDEQLVGALTADLLWDWIYISELWVDDSCRGTGLGKQLMAKVEEHAREQGVTVYGFGHKVGKRQSSINLSVLKNSLVLKAFQRDTAVSG</sequence>
<comment type="caution">
    <text evidence="2">The sequence shown here is derived from an EMBL/GenBank/DDBJ whole genome shotgun (WGS) entry which is preliminary data.</text>
</comment>
<evidence type="ECO:0000313" key="2">
    <source>
        <dbReference type="EMBL" id="GAM74101.1"/>
    </source>
</evidence>
<keyword evidence="2" id="KW-0808">Transferase</keyword>
<dbReference type="STRING" id="1481914.JCM19241_5297"/>
<dbReference type="Pfam" id="PF00583">
    <property type="entry name" value="Acetyltransf_1"/>
    <property type="match status" value="1"/>
</dbReference>
<reference evidence="2 3" key="2">
    <citation type="submission" date="2015-01" db="EMBL/GenBank/DDBJ databases">
        <authorList>
            <consortium name="NBRP consortium"/>
            <person name="Sawabe T."/>
            <person name="Meirelles P."/>
            <person name="Feng G."/>
            <person name="Sayaka M."/>
            <person name="Hattori M."/>
            <person name="Ohkuma M."/>
        </authorList>
    </citation>
    <scope>NUCLEOTIDE SEQUENCE [LARGE SCALE GENOMIC DNA]</scope>
    <source>
        <strain evidence="3">JCM 19241</strain>
    </source>
</reference>